<feature type="region of interest" description="Disordered" evidence="3">
    <location>
        <begin position="92"/>
        <end position="113"/>
    </location>
</feature>
<proteinExistence type="inferred from homology"/>
<dbReference type="GO" id="GO:0008233">
    <property type="term" value="F:peptidase activity"/>
    <property type="evidence" value="ECO:0007669"/>
    <property type="project" value="InterPro"/>
</dbReference>
<evidence type="ECO:0000256" key="1">
    <source>
        <dbReference type="ARBA" id="ARBA00010088"/>
    </source>
</evidence>
<dbReference type="GO" id="GO:0006508">
    <property type="term" value="P:proteolysis"/>
    <property type="evidence" value="ECO:0007669"/>
    <property type="project" value="InterPro"/>
</dbReference>
<name>A0A7S0UXC1_9CHLO</name>
<dbReference type="SUPFAM" id="SSF53474">
    <property type="entry name" value="alpha/beta-Hydrolases"/>
    <property type="match status" value="1"/>
</dbReference>
<feature type="compositionally biased region" description="Low complexity" evidence="3">
    <location>
        <begin position="98"/>
        <end position="111"/>
    </location>
</feature>
<reference evidence="5" key="1">
    <citation type="submission" date="2021-01" db="EMBL/GenBank/DDBJ databases">
        <authorList>
            <person name="Corre E."/>
            <person name="Pelletier E."/>
            <person name="Niang G."/>
            <person name="Scheremetjew M."/>
            <person name="Finn R."/>
            <person name="Kale V."/>
            <person name="Holt S."/>
            <person name="Cochrane G."/>
            <person name="Meng A."/>
            <person name="Brown T."/>
            <person name="Cohen L."/>
        </authorList>
    </citation>
    <scope>NUCLEOTIDE SEQUENCE</scope>
    <source>
        <strain evidence="5">SAG 63-3</strain>
    </source>
</reference>
<dbReference type="PANTHER" id="PTHR43248:SF2">
    <property type="entry name" value="PROLYL AMINOPEPTIDASE"/>
    <property type="match status" value="1"/>
</dbReference>
<protein>
    <recommendedName>
        <fullName evidence="4">AB hydrolase-1 domain-containing protein</fullName>
    </recommendedName>
</protein>
<dbReference type="EMBL" id="HBFM01010673">
    <property type="protein sequence ID" value="CAD8770379.1"/>
    <property type="molecule type" value="Transcribed_RNA"/>
</dbReference>
<evidence type="ECO:0000259" key="4">
    <source>
        <dbReference type="Pfam" id="PF00561"/>
    </source>
</evidence>
<dbReference type="Pfam" id="PF00561">
    <property type="entry name" value="Abhydrolase_1"/>
    <property type="match status" value="1"/>
</dbReference>
<dbReference type="PANTHER" id="PTHR43248">
    <property type="entry name" value="2-SUCCINYL-6-HYDROXY-2,4-CYCLOHEXADIENE-1-CARBOXYLATE SYNTHASE"/>
    <property type="match status" value="1"/>
</dbReference>
<dbReference type="InterPro" id="IPR051601">
    <property type="entry name" value="Serine_prot/Carboxylest_S33"/>
</dbReference>
<dbReference type="Gene3D" id="3.40.50.1820">
    <property type="entry name" value="alpha/beta hydrolase"/>
    <property type="match status" value="1"/>
</dbReference>
<organism evidence="5">
    <name type="scientific">Polytomella parva</name>
    <dbReference type="NCBI Taxonomy" id="51329"/>
    <lineage>
        <taxon>Eukaryota</taxon>
        <taxon>Viridiplantae</taxon>
        <taxon>Chlorophyta</taxon>
        <taxon>core chlorophytes</taxon>
        <taxon>Chlorophyceae</taxon>
        <taxon>CS clade</taxon>
        <taxon>Chlamydomonadales</taxon>
        <taxon>Chlamydomonadaceae</taxon>
        <taxon>Polytomella</taxon>
    </lineage>
</organism>
<accession>A0A7S0UXC1</accession>
<evidence type="ECO:0000256" key="2">
    <source>
        <dbReference type="ARBA" id="ARBA00022801"/>
    </source>
</evidence>
<sequence length="778" mass="85376">MSSDALPPPLKRAKLDDSENEVRNFNPIKPALLASSAPYMTDKIVYVDHRFLVPIDYSGKYPGSITLFVREMISSCELSPITASCPLSDQTAPASNLSTTAPSRSPAISSPPSIPPYAPSTTIPYLLYLQGGPGFECPRVAERKSWINVALRHFRVLMLDQRGTGFSSPITTRNLLKKGDPNAQAEFLSHFRADNIVRDCEAVRKILVPSANYGGRWSVLGTSFGGFCAVSYLSFFPNGLNEVMLVGGLPPLIHMGNVSGNSRGHSSGNCEGNHIETFSESPLGNSLGNSKQENKFPSPCRTARDMVDPVYQSLIRRILNLNREFYTMFPDDEELVRRIVRFLDAQPEGGVRLHSGSLLTSKGFQMFGLLALACCDGLSYLHSLLPIFFDGEGDFNPSFGKMWEKRIQFDTNPLYLLLHEPLYCQGCAANWSADRIVRQHCTTRDDPFGEAQPLVLHGHPSVAKSIESMSGYEPSRSVKQITDTITVPVGSHIRILDPAVKGEADGKGGCTRNGDVSNVIGNGAVSSPSNGRIRSMSDESVGPDISHGEAEKTMKMDASCDKYPNKGDSANLSSEKRHLLAPSISAAADGKKRRQEREAEEEELHPTIQPPSSSASASFVTAPPLSAPSLSTPPTFTPHLSLPSPVSCEMINTFDASAAAKDNRPVIFTGEMVFPWMLDDLSSLRELKEVAEVLARRTDWPSLYDVEALRENVVPCAALSYVKDVYVDIDLASETAAKIRGLFHWRSVEFSEHGSLHSYGQRIFERLLSLVRQPWIQY</sequence>
<feature type="region of interest" description="Disordered" evidence="3">
    <location>
        <begin position="502"/>
        <end position="547"/>
    </location>
</feature>
<feature type="compositionally biased region" description="Polar residues" evidence="3">
    <location>
        <begin position="610"/>
        <end position="619"/>
    </location>
</feature>
<feature type="compositionally biased region" description="Polar residues" evidence="3">
    <location>
        <begin position="514"/>
        <end position="532"/>
    </location>
</feature>
<dbReference type="InterPro" id="IPR029058">
    <property type="entry name" value="AB_hydrolase_fold"/>
</dbReference>
<dbReference type="AlphaFoldDB" id="A0A7S0UXC1"/>
<keyword evidence="2" id="KW-0378">Hydrolase</keyword>
<feature type="domain" description="AB hydrolase-1" evidence="4">
    <location>
        <begin position="126"/>
        <end position="253"/>
    </location>
</feature>
<feature type="region of interest" description="Disordered" evidence="3">
    <location>
        <begin position="559"/>
        <end position="626"/>
    </location>
</feature>
<comment type="similarity">
    <text evidence="1">Belongs to the peptidase S33 family.</text>
</comment>
<gene>
    <name evidence="5" type="ORF">PPAR00522_LOCUS6780</name>
</gene>
<dbReference type="InterPro" id="IPR000073">
    <property type="entry name" value="AB_hydrolase_1"/>
</dbReference>
<dbReference type="InterPro" id="IPR002410">
    <property type="entry name" value="Peptidase_S33"/>
</dbReference>
<evidence type="ECO:0000256" key="3">
    <source>
        <dbReference type="SAM" id="MobiDB-lite"/>
    </source>
</evidence>
<evidence type="ECO:0000313" key="5">
    <source>
        <dbReference type="EMBL" id="CAD8770379.1"/>
    </source>
</evidence>
<dbReference type="PRINTS" id="PR00793">
    <property type="entry name" value="PROAMNOPTASE"/>
</dbReference>